<feature type="compositionally biased region" description="Basic residues" evidence="4">
    <location>
        <begin position="350"/>
        <end position="363"/>
    </location>
</feature>
<feature type="compositionally biased region" description="Basic and acidic residues" evidence="4">
    <location>
        <begin position="295"/>
        <end position="321"/>
    </location>
</feature>
<keyword evidence="3" id="KW-0539">Nucleus</keyword>
<evidence type="ECO:0000256" key="3">
    <source>
        <dbReference type="ARBA" id="ARBA00023242"/>
    </source>
</evidence>
<comment type="caution">
    <text evidence="6">The sequence shown here is derived from an EMBL/GenBank/DDBJ whole genome shotgun (WGS) entry which is preliminary data.</text>
</comment>
<evidence type="ECO:0000313" key="7">
    <source>
        <dbReference type="Proteomes" id="UP001176961"/>
    </source>
</evidence>
<comment type="similarity">
    <text evidence="2">Belongs to the SAS10 family.</text>
</comment>
<feature type="domain" description="Sas10 C-terminal" evidence="5">
    <location>
        <begin position="330"/>
        <end position="404"/>
    </location>
</feature>
<protein>
    <recommendedName>
        <fullName evidence="5">Sas10 C-terminal domain-containing protein</fullName>
    </recommendedName>
</protein>
<gene>
    <name evidence="6" type="ORF">CYNAS_LOCUS16803</name>
</gene>
<dbReference type="InterPro" id="IPR018972">
    <property type="entry name" value="Sas10_C_dom"/>
</dbReference>
<keyword evidence="7" id="KW-1185">Reference proteome</keyword>
<evidence type="ECO:0000256" key="2">
    <source>
        <dbReference type="ARBA" id="ARBA00010979"/>
    </source>
</evidence>
<feature type="region of interest" description="Disordered" evidence="4">
    <location>
        <begin position="295"/>
        <end position="363"/>
    </location>
</feature>
<dbReference type="AlphaFoldDB" id="A0AA36MBV5"/>
<evidence type="ECO:0000313" key="6">
    <source>
        <dbReference type="EMBL" id="CAJ0604820.1"/>
    </source>
</evidence>
<dbReference type="GO" id="GO:0000462">
    <property type="term" value="P:maturation of SSU-rRNA from tricistronic rRNA transcript (SSU-rRNA, 5.8S rRNA, LSU-rRNA)"/>
    <property type="evidence" value="ECO:0007669"/>
    <property type="project" value="TreeGrafter"/>
</dbReference>
<feature type="compositionally biased region" description="Acidic residues" evidence="4">
    <location>
        <begin position="55"/>
        <end position="75"/>
    </location>
</feature>
<sequence length="406" mass="46597">MGKKRKLASAHIDFEEENEELQDDVDKFHAADRKLEANAYKKKKARTAEEILNVEADESGEDVPSESDFDDDSGEEPLGVVGNEWGRKRKDFYGTEYVDEDWGGMREEELEDAELEEEDAADRQAALDKAAALASDLFEKEDQAEGKTTTVVKETNFEWKLLPVKKLNRRTAEIIEEYNRRKDLMNVIVDPLVAVIRKLPQMSNVRKQILLVHDVYTTYILTMMFYLQLKEQSFAKKDATDEMLESHPVLERIDKFAKMIKHVDAFLDKNASALKRLLKKASSGEQIESAIVEPHLQKHAEQELSEETRKTNVLDGDNHDVADDESMSVEDRRRANKQIEKNFKADSGTRHKKTPKTARTKNRKRYKEAVKKVRSQIGTIRTEMQKYTGESRGIRVSTVKSTKLSA</sequence>
<organism evidence="6 7">
    <name type="scientific">Cylicocyclus nassatus</name>
    <name type="common">Nematode worm</name>
    <dbReference type="NCBI Taxonomy" id="53992"/>
    <lineage>
        <taxon>Eukaryota</taxon>
        <taxon>Metazoa</taxon>
        <taxon>Ecdysozoa</taxon>
        <taxon>Nematoda</taxon>
        <taxon>Chromadorea</taxon>
        <taxon>Rhabditida</taxon>
        <taxon>Rhabditina</taxon>
        <taxon>Rhabditomorpha</taxon>
        <taxon>Strongyloidea</taxon>
        <taxon>Strongylidae</taxon>
        <taxon>Cylicocyclus</taxon>
    </lineage>
</organism>
<evidence type="ECO:0000256" key="1">
    <source>
        <dbReference type="ARBA" id="ARBA00004123"/>
    </source>
</evidence>
<evidence type="ECO:0000256" key="4">
    <source>
        <dbReference type="SAM" id="MobiDB-lite"/>
    </source>
</evidence>
<name>A0AA36MBV5_CYLNA</name>
<feature type="region of interest" description="Disordered" evidence="4">
    <location>
        <begin position="52"/>
        <end position="81"/>
    </location>
</feature>
<dbReference type="GO" id="GO:0032040">
    <property type="term" value="C:small-subunit processome"/>
    <property type="evidence" value="ECO:0007669"/>
    <property type="project" value="TreeGrafter"/>
</dbReference>
<feature type="compositionally biased region" description="Basic and acidic residues" evidence="4">
    <location>
        <begin position="329"/>
        <end position="349"/>
    </location>
</feature>
<dbReference type="EMBL" id="CATQJL010000316">
    <property type="protein sequence ID" value="CAJ0604820.1"/>
    <property type="molecule type" value="Genomic_DNA"/>
</dbReference>
<dbReference type="Proteomes" id="UP001176961">
    <property type="component" value="Unassembled WGS sequence"/>
</dbReference>
<comment type="subcellular location">
    <subcellularLocation>
        <location evidence="1">Nucleus</location>
    </subcellularLocation>
</comment>
<accession>A0AA36MBV5</accession>
<dbReference type="Pfam" id="PF09368">
    <property type="entry name" value="Sas10"/>
    <property type="match status" value="1"/>
</dbReference>
<reference evidence="6" key="1">
    <citation type="submission" date="2023-07" db="EMBL/GenBank/DDBJ databases">
        <authorList>
            <consortium name="CYATHOMIX"/>
        </authorList>
    </citation>
    <scope>NUCLEOTIDE SEQUENCE</scope>
    <source>
        <strain evidence="6">N/A</strain>
    </source>
</reference>
<proteinExistence type="inferred from homology"/>
<dbReference type="PANTHER" id="PTHR13237:SF8">
    <property type="entry name" value="SOMETHING ABOUT SILENCING PROTEIN 10"/>
    <property type="match status" value="1"/>
</dbReference>
<evidence type="ECO:0000259" key="5">
    <source>
        <dbReference type="Pfam" id="PF09368"/>
    </source>
</evidence>
<dbReference type="PANTHER" id="PTHR13237">
    <property type="entry name" value="SOMETHING ABOUT SILENCING PROTEIN 10-RELATED"/>
    <property type="match status" value="1"/>
</dbReference>